<dbReference type="InterPro" id="IPR002912">
    <property type="entry name" value="ACT_dom"/>
</dbReference>
<dbReference type="GO" id="GO:0006565">
    <property type="term" value="P:L-serine catabolic process"/>
    <property type="evidence" value="ECO:0007669"/>
    <property type="project" value="TreeGrafter"/>
</dbReference>
<proteinExistence type="inferred from homology"/>
<dbReference type="NCBIfam" id="TIGR01127">
    <property type="entry name" value="ilvA_1Cterm"/>
    <property type="match status" value="1"/>
</dbReference>
<evidence type="ECO:0000313" key="7">
    <source>
        <dbReference type="EMBL" id="HEB48698.1"/>
    </source>
</evidence>
<dbReference type="Gene3D" id="3.40.50.1100">
    <property type="match status" value="2"/>
</dbReference>
<keyword evidence="4" id="KW-0663">Pyridoxal phosphate</keyword>
<sequence length="410" mass="43940">MMVSQALLEEVTVKIKEAREALRGIVHLTPLVSNKTLSDLSGGEVHLKLENLQKTGAFKVRGAFYKISKLVKAKGVKKVITASSGNHAQGVAYSASLLGVEAVVVMPKYTPFYKVNAVRGYGATVILHGETYDDAYLHASDIAKKESVPFVHPFDDLDIIAGQGTIGVEIYEQLPDVDLVLVPVGGGGLISGIATALKKLSGRVRVIGVQPRGAPAMYMSYRHGKIVETPQVFSIADGVIVKKPGELTFSIIQELVDDIILVDEKDIAKAVFILLERAKTVAEPAGALAVAAVLSGSIDIKGKKTVCVVSGGNADPSLLSRIINQVLYLEGRQVRIRGVLPDRPGQLKRVIDPIAELGFNIVEIEHERLNPLISPGMAQVTLGLEVPSPDALEKLLLKLKELGLDFTVVT</sequence>
<dbReference type="FunFam" id="3.40.50.1100:FF:000007">
    <property type="entry name" value="L-threonine dehydratase catabolic TdcB"/>
    <property type="match status" value="1"/>
</dbReference>
<evidence type="ECO:0000256" key="4">
    <source>
        <dbReference type="ARBA" id="ARBA00022898"/>
    </source>
</evidence>
<name>A0A7C1T1L2_THEPE</name>
<feature type="domain" description="ACT" evidence="6">
    <location>
        <begin position="335"/>
        <end position="410"/>
    </location>
</feature>
<comment type="caution">
    <text evidence="7">The sequence shown here is derived from an EMBL/GenBank/DDBJ whole genome shotgun (WGS) entry which is preliminary data.</text>
</comment>
<dbReference type="InterPro" id="IPR045865">
    <property type="entry name" value="ACT-like_dom_sf"/>
</dbReference>
<dbReference type="EMBL" id="DRZM01000241">
    <property type="protein sequence ID" value="HHP05861.1"/>
    <property type="molecule type" value="Genomic_DNA"/>
</dbReference>
<comment type="similarity">
    <text evidence="2">Belongs to the serine/threonine dehydratase family.</text>
</comment>
<dbReference type="SUPFAM" id="SSF55021">
    <property type="entry name" value="ACT-like"/>
    <property type="match status" value="1"/>
</dbReference>
<accession>A0A7C1T1L2</accession>
<dbReference type="PANTHER" id="PTHR48078">
    <property type="entry name" value="THREONINE DEHYDRATASE, MITOCHONDRIAL-RELATED"/>
    <property type="match status" value="1"/>
</dbReference>
<dbReference type="PANTHER" id="PTHR48078:SF6">
    <property type="entry name" value="L-THREONINE DEHYDRATASE CATABOLIC TDCB"/>
    <property type="match status" value="1"/>
</dbReference>
<dbReference type="GO" id="GO:0009097">
    <property type="term" value="P:isoleucine biosynthetic process"/>
    <property type="evidence" value="ECO:0007669"/>
    <property type="project" value="TreeGrafter"/>
</dbReference>
<evidence type="ECO:0000256" key="2">
    <source>
        <dbReference type="ARBA" id="ARBA00010869"/>
    </source>
</evidence>
<dbReference type="EC" id="4.3.1.19" evidence="3"/>
<dbReference type="Pfam" id="PF00291">
    <property type="entry name" value="PALP"/>
    <property type="match status" value="1"/>
</dbReference>
<dbReference type="EMBL" id="DSKP01000093">
    <property type="protein sequence ID" value="HEB48698.1"/>
    <property type="molecule type" value="Genomic_DNA"/>
</dbReference>
<dbReference type="InterPro" id="IPR050147">
    <property type="entry name" value="Ser/Thr_Dehydratase"/>
</dbReference>
<evidence type="ECO:0000256" key="5">
    <source>
        <dbReference type="ARBA" id="ARBA00023239"/>
    </source>
</evidence>
<reference evidence="7" key="1">
    <citation type="journal article" date="2020" name="mSystems">
        <title>Genome- and Community-Level Interaction Insights into Carbon Utilization and Element Cycling Functions of Hydrothermarchaeota in Hydrothermal Sediment.</title>
        <authorList>
            <person name="Zhou Z."/>
            <person name="Liu Y."/>
            <person name="Xu W."/>
            <person name="Pan J."/>
            <person name="Luo Z.H."/>
            <person name="Li M."/>
        </authorList>
    </citation>
    <scope>NUCLEOTIDE SEQUENCE [LARGE SCALE GENOMIC DNA]</scope>
    <source>
        <strain evidence="8">SpSt-1125</strain>
        <strain evidence="7">SpSt-25</strain>
    </source>
</reference>
<evidence type="ECO:0000256" key="3">
    <source>
        <dbReference type="ARBA" id="ARBA00012096"/>
    </source>
</evidence>
<keyword evidence="5 7" id="KW-0456">Lyase</keyword>
<evidence type="ECO:0000313" key="8">
    <source>
        <dbReference type="EMBL" id="HHP05861.1"/>
    </source>
</evidence>
<organism evidence="7">
    <name type="scientific">Thermofilum pendens</name>
    <dbReference type="NCBI Taxonomy" id="2269"/>
    <lineage>
        <taxon>Archaea</taxon>
        <taxon>Thermoproteota</taxon>
        <taxon>Thermoprotei</taxon>
        <taxon>Thermofilales</taxon>
        <taxon>Thermofilaceae</taxon>
        <taxon>Thermofilum</taxon>
    </lineage>
</organism>
<dbReference type="GO" id="GO:0006567">
    <property type="term" value="P:L-threonine catabolic process"/>
    <property type="evidence" value="ECO:0007669"/>
    <property type="project" value="InterPro"/>
</dbReference>
<dbReference type="InterPro" id="IPR001926">
    <property type="entry name" value="TrpB-like_PALP"/>
</dbReference>
<dbReference type="GO" id="GO:0004794">
    <property type="term" value="F:threonine deaminase activity"/>
    <property type="evidence" value="ECO:0007669"/>
    <property type="project" value="UniProtKB-EC"/>
</dbReference>
<dbReference type="InterPro" id="IPR005789">
    <property type="entry name" value="Thr_deHydtase_catblc"/>
</dbReference>
<dbReference type="AlphaFoldDB" id="A0A7C1T1L2"/>
<evidence type="ECO:0000259" key="6">
    <source>
        <dbReference type="PROSITE" id="PS51671"/>
    </source>
</evidence>
<dbReference type="GO" id="GO:0003941">
    <property type="term" value="F:L-serine ammonia-lyase activity"/>
    <property type="evidence" value="ECO:0007669"/>
    <property type="project" value="TreeGrafter"/>
</dbReference>
<dbReference type="CDD" id="cd04886">
    <property type="entry name" value="ACT_ThrD-II-like"/>
    <property type="match status" value="1"/>
</dbReference>
<dbReference type="Gene3D" id="3.30.70.260">
    <property type="match status" value="1"/>
</dbReference>
<evidence type="ECO:0000256" key="1">
    <source>
        <dbReference type="ARBA" id="ARBA00001933"/>
    </source>
</evidence>
<dbReference type="CDD" id="cd01562">
    <property type="entry name" value="Thr-dehyd"/>
    <property type="match status" value="1"/>
</dbReference>
<gene>
    <name evidence="8" type="ORF">ENM88_09000</name>
    <name evidence="7" type="ORF">ENP77_02750</name>
</gene>
<dbReference type="InterPro" id="IPR036052">
    <property type="entry name" value="TrpB-like_PALP_sf"/>
</dbReference>
<dbReference type="InterPro" id="IPR044561">
    <property type="entry name" value="ACT_ThrD-II-like"/>
</dbReference>
<dbReference type="PROSITE" id="PS51671">
    <property type="entry name" value="ACT"/>
    <property type="match status" value="1"/>
</dbReference>
<dbReference type="SUPFAM" id="SSF53686">
    <property type="entry name" value="Tryptophan synthase beta subunit-like PLP-dependent enzymes"/>
    <property type="match status" value="1"/>
</dbReference>
<comment type="cofactor">
    <cofactor evidence="1">
        <name>pyridoxal 5'-phosphate</name>
        <dbReference type="ChEBI" id="CHEBI:597326"/>
    </cofactor>
</comment>
<protein>
    <recommendedName>
        <fullName evidence="3">threonine ammonia-lyase</fullName>
        <ecNumber evidence="3">4.3.1.19</ecNumber>
    </recommendedName>
</protein>